<keyword evidence="2" id="KW-0949">S-adenosyl-L-methionine</keyword>
<dbReference type="InterPro" id="IPR058240">
    <property type="entry name" value="rSAM_sf"/>
</dbReference>
<comment type="cofactor">
    <cofactor evidence="1">
        <name>[4Fe-4S] cluster</name>
        <dbReference type="ChEBI" id="CHEBI:49883"/>
    </cofactor>
</comment>
<evidence type="ECO:0000313" key="7">
    <source>
        <dbReference type="EMBL" id="GAA4826330.1"/>
    </source>
</evidence>
<name>A0ABP9D463_9ACTN</name>
<dbReference type="SMART" id="SM00729">
    <property type="entry name" value="Elp3"/>
    <property type="match status" value="1"/>
</dbReference>
<dbReference type="Proteomes" id="UP001501265">
    <property type="component" value="Unassembled WGS sequence"/>
</dbReference>
<reference evidence="8" key="1">
    <citation type="journal article" date="2019" name="Int. J. Syst. Evol. Microbiol.">
        <title>The Global Catalogue of Microorganisms (GCM) 10K type strain sequencing project: providing services to taxonomists for standard genome sequencing and annotation.</title>
        <authorList>
            <consortium name="The Broad Institute Genomics Platform"/>
            <consortium name="The Broad Institute Genome Sequencing Center for Infectious Disease"/>
            <person name="Wu L."/>
            <person name="Ma J."/>
        </authorList>
    </citation>
    <scope>NUCLEOTIDE SEQUENCE [LARGE SCALE GENOMIC DNA]</scope>
    <source>
        <strain evidence="8">JCM 18081</strain>
    </source>
</reference>
<dbReference type="PANTHER" id="PTHR43409:SF4">
    <property type="entry name" value="RADICAL SAM SUPERFAMILY PROTEIN"/>
    <property type="match status" value="1"/>
</dbReference>
<dbReference type="SFLD" id="SFLDS00029">
    <property type="entry name" value="Radical_SAM"/>
    <property type="match status" value="1"/>
</dbReference>
<evidence type="ECO:0000256" key="5">
    <source>
        <dbReference type="ARBA" id="ARBA00023014"/>
    </source>
</evidence>
<gene>
    <name evidence="7" type="ORF">GCM10023220_70400</name>
</gene>
<dbReference type="InterPro" id="IPR006638">
    <property type="entry name" value="Elp3/MiaA/NifB-like_rSAM"/>
</dbReference>
<evidence type="ECO:0000256" key="2">
    <source>
        <dbReference type="ARBA" id="ARBA00022691"/>
    </source>
</evidence>
<dbReference type="InterPro" id="IPR007197">
    <property type="entry name" value="rSAM"/>
</dbReference>
<dbReference type="EMBL" id="BAABIG010000100">
    <property type="protein sequence ID" value="GAA4826330.1"/>
    <property type="molecule type" value="Genomic_DNA"/>
</dbReference>
<keyword evidence="8" id="KW-1185">Reference proteome</keyword>
<proteinExistence type="predicted"/>
<comment type="caution">
    <text evidence="7">The sequence shown here is derived from an EMBL/GenBank/DDBJ whole genome shotgun (WGS) entry which is preliminary data.</text>
</comment>
<evidence type="ECO:0000256" key="4">
    <source>
        <dbReference type="ARBA" id="ARBA00023004"/>
    </source>
</evidence>
<dbReference type="Gene3D" id="3.40.50.280">
    <property type="entry name" value="Cobalamin-binding domain"/>
    <property type="match status" value="1"/>
</dbReference>
<sequence length="539" mass="59137">MGRRKPEERERERERDVRSVWYVGLPLTSAHRGSHSGGGALVEGAGDQARYANEGTVYPHASLVEMITYQSVCFPGVDWSYLDLSHLPWEEVRARIHADPPDVAAFTVYSSTAMWAYIVAGEIKRVNPRAVVVFGNDHAGILHREVLTGTYGSRIVDFVCTGNNGPFTMMGLLSWLEGTLEITRVPSLAYRDGGGGVCHQPAPSYPLDRRALPDYRLIEPVLKAYYDDAFKVWYGSHYELQRMVTLPLDGGCHWGRRPSRRCRHCSIQGLTPKTTDAGAAVAALEVLVGQLKSNVYAAGDSTLGMSGGQWGGEISFLDELAARCADSEVLRGRRFMLAYGLVYEFLQAAELCKGFVQTWNVGLEAFDPKLLKGNSKGINKGPDRVVEALELARSLGYKMYLSGILGLPGTTLKQLTAEVDNWLAIAEAYAGSITTVSVAAPAIIPGSRMYRDAYERNPEVRAWHGELLPIRRLSELYIRQNTEVRLADVEAALADLGRGVIALDNAGADIKFGGYMLGGVDHEETRERALLRDVVAGLA</sequence>
<evidence type="ECO:0000259" key="6">
    <source>
        <dbReference type="SMART" id="SM00729"/>
    </source>
</evidence>
<evidence type="ECO:0000313" key="8">
    <source>
        <dbReference type="Proteomes" id="UP001501265"/>
    </source>
</evidence>
<protein>
    <recommendedName>
        <fullName evidence="6">Elp3/MiaA/NifB-like radical SAM core domain-containing protein</fullName>
    </recommendedName>
</protein>
<evidence type="ECO:0000256" key="3">
    <source>
        <dbReference type="ARBA" id="ARBA00022723"/>
    </source>
</evidence>
<dbReference type="SFLD" id="SFLDG01082">
    <property type="entry name" value="B12-binding_domain_containing"/>
    <property type="match status" value="1"/>
</dbReference>
<dbReference type="PANTHER" id="PTHR43409">
    <property type="entry name" value="ANAEROBIC MAGNESIUM-PROTOPORPHYRIN IX MONOMETHYL ESTER CYCLASE-RELATED"/>
    <property type="match status" value="1"/>
</dbReference>
<evidence type="ECO:0000256" key="1">
    <source>
        <dbReference type="ARBA" id="ARBA00001966"/>
    </source>
</evidence>
<keyword evidence="5" id="KW-0411">Iron-sulfur</keyword>
<dbReference type="SUPFAM" id="SSF102114">
    <property type="entry name" value="Radical SAM enzymes"/>
    <property type="match status" value="1"/>
</dbReference>
<feature type="domain" description="Elp3/MiaA/NifB-like radical SAM core" evidence="6">
    <location>
        <begin position="242"/>
        <end position="466"/>
    </location>
</feature>
<dbReference type="InterPro" id="IPR051198">
    <property type="entry name" value="BchE-like"/>
</dbReference>
<keyword evidence="3" id="KW-0479">Metal-binding</keyword>
<accession>A0ABP9D463</accession>
<organism evidence="7 8">
    <name type="scientific">Streptomyces ziwulingensis</name>
    <dbReference type="NCBI Taxonomy" id="1045501"/>
    <lineage>
        <taxon>Bacteria</taxon>
        <taxon>Bacillati</taxon>
        <taxon>Actinomycetota</taxon>
        <taxon>Actinomycetes</taxon>
        <taxon>Kitasatosporales</taxon>
        <taxon>Streptomycetaceae</taxon>
        <taxon>Streptomyces</taxon>
    </lineage>
</organism>
<keyword evidence="4" id="KW-0408">Iron</keyword>